<keyword evidence="1" id="KW-1133">Transmembrane helix</keyword>
<gene>
    <name evidence="2" type="ORF">NE675_12150</name>
</gene>
<comment type="caution">
    <text evidence="2">The sequence shown here is derived from an EMBL/GenBank/DDBJ whole genome shotgun (WGS) entry which is preliminary data.</text>
</comment>
<dbReference type="RefSeq" id="WP_256186331.1">
    <property type="nucleotide sequence ID" value="NZ_JANGEW010000213.1"/>
</dbReference>
<keyword evidence="3" id="KW-1185">Reference proteome</keyword>
<feature type="transmembrane region" description="Helical" evidence="1">
    <location>
        <begin position="25"/>
        <end position="44"/>
    </location>
</feature>
<feature type="non-terminal residue" evidence="2">
    <location>
        <position position="73"/>
    </location>
</feature>
<feature type="non-terminal residue" evidence="2">
    <location>
        <position position="1"/>
    </location>
</feature>
<protein>
    <recommendedName>
        <fullName evidence="4">MAPEG family protein</fullName>
    </recommendedName>
</protein>
<dbReference type="EMBL" id="JANGEW010000213">
    <property type="protein sequence ID" value="MCQ5343762.1"/>
    <property type="molecule type" value="Genomic_DNA"/>
</dbReference>
<keyword evidence="1" id="KW-0812">Transmembrane</keyword>
<name>A0ABT1SV63_9FIRM</name>
<organism evidence="2 3">
    <name type="scientific">Megasphaera massiliensis</name>
    <dbReference type="NCBI Taxonomy" id="1232428"/>
    <lineage>
        <taxon>Bacteria</taxon>
        <taxon>Bacillati</taxon>
        <taxon>Bacillota</taxon>
        <taxon>Negativicutes</taxon>
        <taxon>Veillonellales</taxon>
        <taxon>Veillonellaceae</taxon>
        <taxon>Megasphaera</taxon>
    </lineage>
</organism>
<evidence type="ECO:0000313" key="2">
    <source>
        <dbReference type="EMBL" id="MCQ5343762.1"/>
    </source>
</evidence>
<evidence type="ECO:0008006" key="4">
    <source>
        <dbReference type="Google" id="ProtNLM"/>
    </source>
</evidence>
<proteinExistence type="predicted"/>
<feature type="transmembrane region" description="Helical" evidence="1">
    <location>
        <begin position="50"/>
        <end position="66"/>
    </location>
</feature>
<sequence length="73" mass="8278">VAAVARLSHTFTAVLVLRQNAVYPAFRYLLVYRIAIAFFLRRAVGVQPQYTGYLVAGILLVARFPLRTRLLEI</sequence>
<reference evidence="2 3" key="1">
    <citation type="submission" date="2022-06" db="EMBL/GenBank/DDBJ databases">
        <title>Isolation of gut microbiota from human fecal samples.</title>
        <authorList>
            <person name="Pamer E.G."/>
            <person name="Barat B."/>
            <person name="Waligurski E."/>
            <person name="Medina S."/>
            <person name="Paddock L."/>
            <person name="Mostad J."/>
        </authorList>
    </citation>
    <scope>NUCLEOTIDE SEQUENCE [LARGE SCALE GENOMIC DNA]</scope>
    <source>
        <strain evidence="2 3">DFI.1.1</strain>
    </source>
</reference>
<keyword evidence="1" id="KW-0472">Membrane</keyword>
<evidence type="ECO:0000313" key="3">
    <source>
        <dbReference type="Proteomes" id="UP001206692"/>
    </source>
</evidence>
<evidence type="ECO:0000256" key="1">
    <source>
        <dbReference type="SAM" id="Phobius"/>
    </source>
</evidence>
<dbReference type="Proteomes" id="UP001206692">
    <property type="component" value="Unassembled WGS sequence"/>
</dbReference>
<accession>A0ABT1SV63</accession>